<dbReference type="EMBL" id="FXUA01000008">
    <property type="protein sequence ID" value="SMP33220.1"/>
    <property type="molecule type" value="Genomic_DNA"/>
</dbReference>
<proteinExistence type="predicted"/>
<name>A0ABY1PJB5_9BACT</name>
<comment type="caution">
    <text evidence="1">The sequence shown here is derived from an EMBL/GenBank/DDBJ whole genome shotgun (WGS) entry which is preliminary data.</text>
</comment>
<dbReference type="Proteomes" id="UP001157915">
    <property type="component" value="Unassembled WGS sequence"/>
</dbReference>
<accession>A0ABY1PJB5</accession>
<evidence type="ECO:0000313" key="1">
    <source>
        <dbReference type="EMBL" id="SMP33220.1"/>
    </source>
</evidence>
<sequence length="66" mass="7622">MDSGLGIIKFVAWQSENFIDIGTSQEDLHQLGDAVQLLEKQDNRSRKKPHKNVEKLARNWLRFSIA</sequence>
<evidence type="ECO:0000313" key="2">
    <source>
        <dbReference type="Proteomes" id="UP001157915"/>
    </source>
</evidence>
<reference evidence="1 2" key="1">
    <citation type="submission" date="2017-05" db="EMBL/GenBank/DDBJ databases">
        <authorList>
            <person name="Varghese N."/>
            <person name="Submissions S."/>
        </authorList>
    </citation>
    <scope>NUCLEOTIDE SEQUENCE [LARGE SCALE GENOMIC DNA]</scope>
    <source>
        <strain evidence="1 2">DSM 15360</strain>
    </source>
</reference>
<dbReference type="RefSeq" id="WP_283414405.1">
    <property type="nucleotide sequence ID" value="NZ_FXUA01000008.1"/>
</dbReference>
<keyword evidence="2" id="KW-1185">Reference proteome</keyword>
<organism evidence="1 2">
    <name type="scientific">Algoriphagus winogradskyi</name>
    <dbReference type="NCBI Taxonomy" id="237017"/>
    <lineage>
        <taxon>Bacteria</taxon>
        <taxon>Pseudomonadati</taxon>
        <taxon>Bacteroidota</taxon>
        <taxon>Cytophagia</taxon>
        <taxon>Cytophagales</taxon>
        <taxon>Cyclobacteriaceae</taxon>
        <taxon>Algoriphagus</taxon>
    </lineage>
</organism>
<gene>
    <name evidence="1" type="ORF">SAMN06265367_108146</name>
</gene>
<protein>
    <submittedName>
        <fullName evidence="1">Uncharacterized protein</fullName>
    </submittedName>
</protein>